<evidence type="ECO:0000259" key="2">
    <source>
        <dbReference type="Pfam" id="PF17763"/>
    </source>
</evidence>
<dbReference type="PANTHER" id="PTHR11707">
    <property type="entry name" value="L-ASPARAGINASE"/>
    <property type="match status" value="1"/>
</dbReference>
<dbReference type="SUPFAM" id="SSF53774">
    <property type="entry name" value="Glutaminase/Asparaginase"/>
    <property type="match status" value="1"/>
</dbReference>
<name>A0A1Q8C3Q1_9PSEU</name>
<dbReference type="OrthoDB" id="9788068at2"/>
<dbReference type="Gene3D" id="3.40.50.1170">
    <property type="entry name" value="L-asparaginase, N-terminal domain"/>
    <property type="match status" value="1"/>
</dbReference>
<reference evidence="3 4" key="1">
    <citation type="submission" date="2016-12" db="EMBL/GenBank/DDBJ databases">
        <title>The draft genome sequence of Actinophytocola sp. 11-183.</title>
        <authorList>
            <person name="Wang W."/>
            <person name="Yuan L."/>
        </authorList>
    </citation>
    <scope>NUCLEOTIDE SEQUENCE [LARGE SCALE GENOMIC DNA]</scope>
    <source>
        <strain evidence="3 4">11-183</strain>
    </source>
</reference>
<dbReference type="PIRSF" id="PIRSF500176">
    <property type="entry name" value="L_ASNase"/>
    <property type="match status" value="1"/>
</dbReference>
<dbReference type="Proteomes" id="UP000185596">
    <property type="component" value="Unassembled WGS sequence"/>
</dbReference>
<dbReference type="InterPro" id="IPR040919">
    <property type="entry name" value="Asparaginase_C"/>
</dbReference>
<dbReference type="RefSeq" id="WP_075129817.1">
    <property type="nucleotide sequence ID" value="NZ_MSIE01000089.1"/>
</dbReference>
<dbReference type="InterPro" id="IPR027474">
    <property type="entry name" value="L-asparaginase_N"/>
</dbReference>
<dbReference type="PANTHER" id="PTHR11707:SF28">
    <property type="entry name" value="60 KDA LYSOPHOSPHOLIPASE"/>
    <property type="match status" value="1"/>
</dbReference>
<dbReference type="Pfam" id="PF00710">
    <property type="entry name" value="Asparaginase"/>
    <property type="match status" value="1"/>
</dbReference>
<dbReference type="InterPro" id="IPR037152">
    <property type="entry name" value="L-asparaginase_N_sf"/>
</dbReference>
<dbReference type="InterPro" id="IPR027473">
    <property type="entry name" value="L-asparaginase_C"/>
</dbReference>
<dbReference type="Pfam" id="PF17763">
    <property type="entry name" value="Asparaginase_C"/>
    <property type="match status" value="1"/>
</dbReference>
<feature type="domain" description="L-asparaginase N-terminal" evidence="1">
    <location>
        <begin position="18"/>
        <end position="182"/>
    </location>
</feature>
<proteinExistence type="predicted"/>
<feature type="domain" description="Asparaginase/glutaminase C-terminal" evidence="2">
    <location>
        <begin position="199"/>
        <end position="303"/>
    </location>
</feature>
<dbReference type="AlphaFoldDB" id="A0A1Q8C3Q1"/>
<dbReference type="EMBL" id="MSIE01000089">
    <property type="protein sequence ID" value="OLF08976.1"/>
    <property type="molecule type" value="Genomic_DNA"/>
</dbReference>
<dbReference type="GO" id="GO:0004067">
    <property type="term" value="F:asparaginase activity"/>
    <property type="evidence" value="ECO:0007669"/>
    <property type="project" value="UniProtKB-UniRule"/>
</dbReference>
<sequence>MSRPLLLVATGDVPAHRVAAVASGAELLAEVGPLPARVVVEDVLAEPSWDVSTATQFALARRVRAALAEDEFAGVVVVHGLDTLEETAFLADLVAGAAAARGAIVFTGGARSLADPEPDCPRNLADSLAAAADPALRGVGAVVCAAGELHAARRATLLGSAFTSAPEAPLGRVRDGRLRLVSAPPSRPPAAAGPPESDIALVRAYPDMPTSVLTAVTDAGARGVVLEGTGAGNVPVELFGAVAELVGMDIPVVVASGARSSGIGLVGRMGAIGANGLAAGKARMALMVALSEGGGVAAARAWFAADATGSG</sequence>
<dbReference type="PROSITE" id="PS51732">
    <property type="entry name" value="ASN_GLN_ASE_3"/>
    <property type="match status" value="1"/>
</dbReference>
<gene>
    <name evidence="3" type="ORF">BU204_33480</name>
</gene>
<accession>A0A1Q8C3Q1</accession>
<evidence type="ECO:0000313" key="3">
    <source>
        <dbReference type="EMBL" id="OLF08976.1"/>
    </source>
</evidence>
<dbReference type="SMART" id="SM00870">
    <property type="entry name" value="Asparaginase"/>
    <property type="match status" value="1"/>
</dbReference>
<dbReference type="InterPro" id="IPR006034">
    <property type="entry name" value="Asparaginase/glutaminase-like"/>
</dbReference>
<keyword evidence="4" id="KW-1185">Reference proteome</keyword>
<comment type="caution">
    <text evidence="3">The sequence shown here is derived from an EMBL/GenBank/DDBJ whole genome shotgun (WGS) entry which is preliminary data.</text>
</comment>
<dbReference type="STRING" id="1912961.BU204_33480"/>
<dbReference type="InterPro" id="IPR036152">
    <property type="entry name" value="Asp/glu_Ase-like_sf"/>
</dbReference>
<evidence type="ECO:0000259" key="1">
    <source>
        <dbReference type="Pfam" id="PF00710"/>
    </source>
</evidence>
<evidence type="ECO:0000313" key="4">
    <source>
        <dbReference type="Proteomes" id="UP000185596"/>
    </source>
</evidence>
<organism evidence="3 4">
    <name type="scientific">Actinophytocola xanthii</name>
    <dbReference type="NCBI Taxonomy" id="1912961"/>
    <lineage>
        <taxon>Bacteria</taxon>
        <taxon>Bacillati</taxon>
        <taxon>Actinomycetota</taxon>
        <taxon>Actinomycetes</taxon>
        <taxon>Pseudonocardiales</taxon>
        <taxon>Pseudonocardiaceae</taxon>
    </lineage>
</organism>
<protein>
    <submittedName>
        <fullName evidence="3">L-asparaginase</fullName>
    </submittedName>
</protein>
<dbReference type="PIRSF" id="PIRSF001220">
    <property type="entry name" value="L-ASNase_gatD"/>
    <property type="match status" value="1"/>
</dbReference>
<dbReference type="Gene3D" id="3.40.50.40">
    <property type="match status" value="1"/>
</dbReference>